<dbReference type="InterPro" id="IPR011701">
    <property type="entry name" value="MFS"/>
</dbReference>
<feature type="transmembrane region" description="Helical" evidence="6">
    <location>
        <begin position="41"/>
        <end position="61"/>
    </location>
</feature>
<dbReference type="SUPFAM" id="SSF103473">
    <property type="entry name" value="MFS general substrate transporter"/>
    <property type="match status" value="1"/>
</dbReference>
<dbReference type="Proteomes" id="UP000316095">
    <property type="component" value="Unassembled WGS sequence"/>
</dbReference>
<dbReference type="Gene3D" id="1.20.1250.20">
    <property type="entry name" value="MFS general substrate transporter like domains"/>
    <property type="match status" value="1"/>
</dbReference>
<dbReference type="GO" id="GO:0016020">
    <property type="term" value="C:membrane"/>
    <property type="evidence" value="ECO:0007669"/>
    <property type="project" value="UniProtKB-SubCell"/>
</dbReference>
<keyword evidence="9" id="KW-1185">Reference proteome</keyword>
<keyword evidence="5 6" id="KW-0472">Membrane</keyword>
<feature type="transmembrane region" description="Helical" evidence="6">
    <location>
        <begin position="142"/>
        <end position="164"/>
    </location>
</feature>
<protein>
    <submittedName>
        <fullName evidence="8">Tetracycline resistance protein, class B</fullName>
    </submittedName>
</protein>
<evidence type="ECO:0000313" key="8">
    <source>
        <dbReference type="EMBL" id="TWT59965.1"/>
    </source>
</evidence>
<dbReference type="Pfam" id="PF07690">
    <property type="entry name" value="MFS_1"/>
    <property type="match status" value="1"/>
</dbReference>
<dbReference type="InterPro" id="IPR020846">
    <property type="entry name" value="MFS_dom"/>
</dbReference>
<dbReference type="PROSITE" id="PS50850">
    <property type="entry name" value="MFS"/>
    <property type="match status" value="1"/>
</dbReference>
<feature type="transmembrane region" description="Helical" evidence="6">
    <location>
        <begin position="261"/>
        <end position="280"/>
    </location>
</feature>
<feature type="transmembrane region" description="Helical" evidence="6">
    <location>
        <begin position="73"/>
        <end position="94"/>
    </location>
</feature>
<comment type="subcellular location">
    <subcellularLocation>
        <location evidence="1">Membrane</location>
        <topology evidence="1">Multi-pass membrane protein</topology>
    </subcellularLocation>
</comment>
<dbReference type="InterPro" id="IPR001958">
    <property type="entry name" value="Tet-R_TetA/multi-R_MdtG-like"/>
</dbReference>
<proteinExistence type="predicted"/>
<dbReference type="OrthoDB" id="9793283at2"/>
<feature type="transmembrane region" description="Helical" evidence="6">
    <location>
        <begin position="292"/>
        <end position="311"/>
    </location>
</feature>
<evidence type="ECO:0000256" key="4">
    <source>
        <dbReference type="ARBA" id="ARBA00022989"/>
    </source>
</evidence>
<feature type="transmembrane region" description="Helical" evidence="6">
    <location>
        <begin position="9"/>
        <end position="29"/>
    </location>
</feature>
<dbReference type="InterPro" id="IPR036259">
    <property type="entry name" value="MFS_trans_sf"/>
</dbReference>
<organism evidence="8 9">
    <name type="scientific">Rubinisphaera italica</name>
    <dbReference type="NCBI Taxonomy" id="2527969"/>
    <lineage>
        <taxon>Bacteria</taxon>
        <taxon>Pseudomonadati</taxon>
        <taxon>Planctomycetota</taxon>
        <taxon>Planctomycetia</taxon>
        <taxon>Planctomycetales</taxon>
        <taxon>Planctomycetaceae</taxon>
        <taxon>Rubinisphaera</taxon>
    </lineage>
</organism>
<evidence type="ECO:0000256" key="1">
    <source>
        <dbReference type="ARBA" id="ARBA00004141"/>
    </source>
</evidence>
<keyword evidence="3 6" id="KW-0812">Transmembrane</keyword>
<feature type="transmembrane region" description="Helical" evidence="6">
    <location>
        <begin position="217"/>
        <end position="241"/>
    </location>
</feature>
<evidence type="ECO:0000259" key="7">
    <source>
        <dbReference type="PROSITE" id="PS50850"/>
    </source>
</evidence>
<comment type="caution">
    <text evidence="8">The sequence shown here is derived from an EMBL/GenBank/DDBJ whole genome shotgun (WGS) entry which is preliminary data.</text>
</comment>
<feature type="transmembrane region" description="Helical" evidence="6">
    <location>
        <begin position="414"/>
        <end position="432"/>
    </location>
</feature>
<keyword evidence="2" id="KW-0813">Transport</keyword>
<sequence>MNRNKFAQLIIFVIVAIDLLGFAIILPLMPRYGDFYNANAMTLGFLMACFSTMQFIFAPIWGRISDRIGRRPVLLVGLVGSTFFYGVFGWISTFQADQLFLGLAPLTWLFLSRIGAGISGATLSTAQAFISDSTTKAERGKGMALIGAAFGVGFTFGPLIGAPFVGTDAAAPPSAWPGYIASMISGTALLIAIFKLPESLHKGSKPASSHWLNLSELRTAISQPTVMPLLATIFIATLAFAQFEMTLPYMTKLIGLSDRDNFYIFAYIGFLLTIFQGGLIRRMIPKLGEFRTGIFGAVCLSAGLLLIAWVASDLSSNSHVNPAHSTISAVAQDPVALEQMEKEGRSLFPILMMVLPVSVLGFAAVTPALQAMLSLGASDSDQGEVLGVGQSMSALARIGGPIAGYGMLELGYPLMPYISGAVLMIVVALLLARLKNMLDRRTAQTIENPDHSTSSPVVATTQE</sequence>
<feature type="domain" description="Major facilitator superfamily (MFS) profile" evidence="7">
    <location>
        <begin position="7"/>
        <end position="439"/>
    </location>
</feature>
<evidence type="ECO:0000256" key="3">
    <source>
        <dbReference type="ARBA" id="ARBA00022692"/>
    </source>
</evidence>
<evidence type="ECO:0000256" key="2">
    <source>
        <dbReference type="ARBA" id="ARBA00022448"/>
    </source>
</evidence>
<name>A0A5C5XCQ5_9PLAN</name>
<dbReference type="RefSeq" id="WP_146502141.1">
    <property type="nucleotide sequence ID" value="NZ_SJPG01000001.1"/>
</dbReference>
<gene>
    <name evidence="8" type="primary">tetA</name>
    <name evidence="8" type="ORF">Pan54_06760</name>
</gene>
<evidence type="ECO:0000256" key="6">
    <source>
        <dbReference type="SAM" id="Phobius"/>
    </source>
</evidence>
<dbReference type="EMBL" id="SJPG01000001">
    <property type="protein sequence ID" value="TWT59965.1"/>
    <property type="molecule type" value="Genomic_DNA"/>
</dbReference>
<feature type="transmembrane region" description="Helical" evidence="6">
    <location>
        <begin position="347"/>
        <end position="373"/>
    </location>
</feature>
<feature type="transmembrane region" description="Helical" evidence="6">
    <location>
        <begin position="106"/>
        <end position="130"/>
    </location>
</feature>
<keyword evidence="4 6" id="KW-1133">Transmembrane helix</keyword>
<dbReference type="PANTHER" id="PTHR23504">
    <property type="entry name" value="MAJOR FACILITATOR SUPERFAMILY DOMAIN-CONTAINING PROTEIN 10"/>
    <property type="match status" value="1"/>
</dbReference>
<dbReference type="PRINTS" id="PR01035">
    <property type="entry name" value="TCRTETA"/>
</dbReference>
<accession>A0A5C5XCQ5</accession>
<dbReference type="AlphaFoldDB" id="A0A5C5XCQ5"/>
<evidence type="ECO:0000256" key="5">
    <source>
        <dbReference type="ARBA" id="ARBA00023136"/>
    </source>
</evidence>
<dbReference type="GO" id="GO:0022857">
    <property type="term" value="F:transmembrane transporter activity"/>
    <property type="evidence" value="ECO:0007669"/>
    <property type="project" value="InterPro"/>
</dbReference>
<dbReference type="PANTHER" id="PTHR23504:SF15">
    <property type="entry name" value="MAJOR FACILITATOR SUPERFAMILY (MFS) PROFILE DOMAIN-CONTAINING PROTEIN"/>
    <property type="match status" value="1"/>
</dbReference>
<reference evidence="8 9" key="1">
    <citation type="submission" date="2019-02" db="EMBL/GenBank/DDBJ databases">
        <title>Deep-cultivation of Planctomycetes and their phenomic and genomic characterization uncovers novel biology.</title>
        <authorList>
            <person name="Wiegand S."/>
            <person name="Jogler M."/>
            <person name="Boedeker C."/>
            <person name="Pinto D."/>
            <person name="Vollmers J."/>
            <person name="Rivas-Marin E."/>
            <person name="Kohn T."/>
            <person name="Peeters S.H."/>
            <person name="Heuer A."/>
            <person name="Rast P."/>
            <person name="Oberbeckmann S."/>
            <person name="Bunk B."/>
            <person name="Jeske O."/>
            <person name="Meyerdierks A."/>
            <person name="Storesund J.E."/>
            <person name="Kallscheuer N."/>
            <person name="Luecker S."/>
            <person name="Lage O.M."/>
            <person name="Pohl T."/>
            <person name="Merkel B.J."/>
            <person name="Hornburger P."/>
            <person name="Mueller R.-W."/>
            <person name="Bruemmer F."/>
            <person name="Labrenz M."/>
            <person name="Spormann A.M."/>
            <person name="Op Den Camp H."/>
            <person name="Overmann J."/>
            <person name="Amann R."/>
            <person name="Jetten M.S.M."/>
            <person name="Mascher T."/>
            <person name="Medema M.H."/>
            <person name="Devos D.P."/>
            <person name="Kaster A.-K."/>
            <person name="Ovreas L."/>
            <person name="Rohde M."/>
            <person name="Galperin M.Y."/>
            <person name="Jogler C."/>
        </authorList>
    </citation>
    <scope>NUCLEOTIDE SEQUENCE [LARGE SCALE GENOMIC DNA]</scope>
    <source>
        <strain evidence="8 9">Pan54</strain>
    </source>
</reference>
<evidence type="ECO:0000313" key="9">
    <source>
        <dbReference type="Proteomes" id="UP000316095"/>
    </source>
</evidence>